<feature type="transmembrane region" description="Helical" evidence="13">
    <location>
        <begin position="12"/>
        <end position="31"/>
    </location>
</feature>
<dbReference type="InterPro" id="IPR016174">
    <property type="entry name" value="Di-haem_cyt_TM"/>
</dbReference>
<comment type="similarity">
    <text evidence="12">Belongs to the cytochrome b561 family.</text>
</comment>
<evidence type="ECO:0000256" key="4">
    <source>
        <dbReference type="ARBA" id="ARBA00022475"/>
    </source>
</evidence>
<evidence type="ECO:0000256" key="13">
    <source>
        <dbReference type="SAM" id="Phobius"/>
    </source>
</evidence>
<evidence type="ECO:0000259" key="14">
    <source>
        <dbReference type="Pfam" id="PF01292"/>
    </source>
</evidence>
<keyword evidence="8" id="KW-0249">Electron transport</keyword>
<comment type="cofactor">
    <cofactor evidence="1">
        <name>heme b</name>
        <dbReference type="ChEBI" id="CHEBI:60344"/>
    </cofactor>
</comment>
<evidence type="ECO:0000256" key="12">
    <source>
        <dbReference type="ARBA" id="ARBA00037975"/>
    </source>
</evidence>
<dbReference type="Proteomes" id="UP001246372">
    <property type="component" value="Unassembled WGS sequence"/>
</dbReference>
<evidence type="ECO:0000256" key="1">
    <source>
        <dbReference type="ARBA" id="ARBA00001970"/>
    </source>
</evidence>
<keyword evidence="5" id="KW-0349">Heme</keyword>
<organism evidence="15 16">
    <name type="scientific">Roseateles aquae</name>
    <dbReference type="NCBI Taxonomy" id="3077235"/>
    <lineage>
        <taxon>Bacteria</taxon>
        <taxon>Pseudomonadati</taxon>
        <taxon>Pseudomonadota</taxon>
        <taxon>Betaproteobacteria</taxon>
        <taxon>Burkholderiales</taxon>
        <taxon>Sphaerotilaceae</taxon>
        <taxon>Roseateles</taxon>
    </lineage>
</organism>
<protein>
    <submittedName>
        <fullName evidence="15">Cytochrome b</fullName>
    </submittedName>
</protein>
<comment type="subcellular location">
    <subcellularLocation>
        <location evidence="2">Cell membrane</location>
        <topology evidence="2">Multi-pass membrane protein</topology>
    </subcellularLocation>
</comment>
<dbReference type="InterPro" id="IPR052168">
    <property type="entry name" value="Cytochrome_b561_oxidase"/>
</dbReference>
<evidence type="ECO:0000256" key="7">
    <source>
        <dbReference type="ARBA" id="ARBA00022723"/>
    </source>
</evidence>
<dbReference type="EMBL" id="JAVXZY010000011">
    <property type="protein sequence ID" value="MDT9001846.1"/>
    <property type="molecule type" value="Genomic_DNA"/>
</dbReference>
<evidence type="ECO:0000256" key="8">
    <source>
        <dbReference type="ARBA" id="ARBA00022982"/>
    </source>
</evidence>
<proteinExistence type="inferred from homology"/>
<feature type="transmembrane region" description="Helical" evidence="13">
    <location>
        <begin position="81"/>
        <end position="102"/>
    </location>
</feature>
<keyword evidence="4" id="KW-1003">Cell membrane</keyword>
<evidence type="ECO:0000313" key="16">
    <source>
        <dbReference type="Proteomes" id="UP001246372"/>
    </source>
</evidence>
<keyword evidence="7" id="KW-0479">Metal-binding</keyword>
<feature type="domain" description="Cytochrome b561 bacterial/Ni-hydrogenase" evidence="14">
    <location>
        <begin position="7"/>
        <end position="181"/>
    </location>
</feature>
<keyword evidence="3" id="KW-0813">Transport</keyword>
<reference evidence="15" key="1">
    <citation type="submission" date="2023-09" db="EMBL/GenBank/DDBJ databases">
        <title>Paucibacter sp. APW11 Genome sequencing and assembly.</title>
        <authorList>
            <person name="Kim I."/>
        </authorList>
    </citation>
    <scope>NUCLEOTIDE SEQUENCE</scope>
    <source>
        <strain evidence="15">APW11</strain>
    </source>
</reference>
<comment type="caution">
    <text evidence="15">The sequence shown here is derived from an EMBL/GenBank/DDBJ whole genome shotgun (WGS) entry which is preliminary data.</text>
</comment>
<dbReference type="Pfam" id="PF01292">
    <property type="entry name" value="Ni_hydr_CYTB"/>
    <property type="match status" value="1"/>
</dbReference>
<evidence type="ECO:0000256" key="3">
    <source>
        <dbReference type="ARBA" id="ARBA00022448"/>
    </source>
</evidence>
<gene>
    <name evidence="15" type="ORF">RQP53_21395</name>
</gene>
<name>A0ABU3PIJ9_9BURK</name>
<dbReference type="InterPro" id="IPR011577">
    <property type="entry name" value="Cyt_b561_bac/Ni-Hgenase"/>
</dbReference>
<dbReference type="RefSeq" id="WP_315652729.1">
    <property type="nucleotide sequence ID" value="NZ_JAVXZY010000011.1"/>
</dbReference>
<evidence type="ECO:0000256" key="11">
    <source>
        <dbReference type="ARBA" id="ARBA00023136"/>
    </source>
</evidence>
<feature type="transmembrane region" description="Helical" evidence="13">
    <location>
        <begin position="43"/>
        <end position="61"/>
    </location>
</feature>
<sequence>MDQRQRLSPLTITLHWLIAAAMITLLIVGLLMSRLEIWPLYPWHKAFGMLVLLLTVPRALLRLREGWPAPLGPTPPLQHRLALLTHGALLACTLLMPLSGALHSAASGHGINVFGLELVPLQMDPAHPGEVLPFNAAAAEFGETAHELLGYTLIGLLLLHLAGALKHHFIDRDAILTRMLGR</sequence>
<evidence type="ECO:0000256" key="5">
    <source>
        <dbReference type="ARBA" id="ARBA00022617"/>
    </source>
</evidence>
<keyword evidence="6 13" id="KW-0812">Transmembrane</keyword>
<evidence type="ECO:0000256" key="6">
    <source>
        <dbReference type="ARBA" id="ARBA00022692"/>
    </source>
</evidence>
<accession>A0ABU3PIJ9</accession>
<keyword evidence="16" id="KW-1185">Reference proteome</keyword>
<keyword evidence="11 13" id="KW-0472">Membrane</keyword>
<evidence type="ECO:0000256" key="10">
    <source>
        <dbReference type="ARBA" id="ARBA00023004"/>
    </source>
</evidence>
<evidence type="ECO:0000256" key="9">
    <source>
        <dbReference type="ARBA" id="ARBA00022989"/>
    </source>
</evidence>
<feature type="transmembrane region" description="Helical" evidence="13">
    <location>
        <begin position="148"/>
        <end position="165"/>
    </location>
</feature>
<evidence type="ECO:0000256" key="2">
    <source>
        <dbReference type="ARBA" id="ARBA00004651"/>
    </source>
</evidence>
<keyword evidence="10" id="KW-0408">Iron</keyword>
<keyword evidence="9 13" id="KW-1133">Transmembrane helix</keyword>
<dbReference type="SUPFAM" id="SSF81342">
    <property type="entry name" value="Transmembrane di-heme cytochromes"/>
    <property type="match status" value="1"/>
</dbReference>
<dbReference type="PANTHER" id="PTHR30529">
    <property type="entry name" value="CYTOCHROME B561"/>
    <property type="match status" value="1"/>
</dbReference>
<dbReference type="PANTHER" id="PTHR30529:SF7">
    <property type="entry name" value="CYTOCHROME B561 BACTERIAL_NI-HYDROGENASE DOMAIN-CONTAINING PROTEIN"/>
    <property type="match status" value="1"/>
</dbReference>
<evidence type="ECO:0000313" key="15">
    <source>
        <dbReference type="EMBL" id="MDT9001846.1"/>
    </source>
</evidence>